<evidence type="ECO:0000313" key="2">
    <source>
        <dbReference type="Proteomes" id="UP001060085"/>
    </source>
</evidence>
<sequence>MTGSKEILNKMKGKVGLGSSASDTGKGKSKVDKHVTHGYHTVEGKSPHAMEDYAFAQFKQVDDNELGLFAIFDGHMSREVPDYLRANLFDNILNEPDFWTATETAIRRAYRKTDDKILEKSVDLGKGGSTAVTAILINCQKLIVANVGDSRAVICRNGIAKQLSVDHEPSAEKELIENRGGFVSNFPGDVARVDGQLAVARAFGDKSLKRHLSSEPDVSVEVIDDDAEFVILASDGIWKVLSNQEAVDCIKDVKDARSAAKRLNEEAVARRSTDDISSIIIKFK</sequence>
<reference evidence="2" key="1">
    <citation type="journal article" date="2023" name="Nat. Plants">
        <title>Single-cell RNA sequencing provides a high-resolution roadmap for understanding the multicellular compartmentation of specialized metabolism.</title>
        <authorList>
            <person name="Sun S."/>
            <person name="Shen X."/>
            <person name="Li Y."/>
            <person name="Li Y."/>
            <person name="Wang S."/>
            <person name="Li R."/>
            <person name="Zhang H."/>
            <person name="Shen G."/>
            <person name="Guo B."/>
            <person name="Wei J."/>
            <person name="Xu J."/>
            <person name="St-Pierre B."/>
            <person name="Chen S."/>
            <person name="Sun C."/>
        </authorList>
    </citation>
    <scope>NUCLEOTIDE SEQUENCE [LARGE SCALE GENOMIC DNA]</scope>
</reference>
<dbReference type="EMBL" id="CM044705">
    <property type="protein sequence ID" value="KAI5662525.1"/>
    <property type="molecule type" value="Genomic_DNA"/>
</dbReference>
<comment type="caution">
    <text evidence="1">The sequence shown here is derived from an EMBL/GenBank/DDBJ whole genome shotgun (WGS) entry which is preliminary data.</text>
</comment>
<gene>
    <name evidence="1" type="ORF">M9H77_21848</name>
</gene>
<organism evidence="1 2">
    <name type="scientific">Catharanthus roseus</name>
    <name type="common">Madagascar periwinkle</name>
    <name type="synonym">Vinca rosea</name>
    <dbReference type="NCBI Taxonomy" id="4058"/>
    <lineage>
        <taxon>Eukaryota</taxon>
        <taxon>Viridiplantae</taxon>
        <taxon>Streptophyta</taxon>
        <taxon>Embryophyta</taxon>
        <taxon>Tracheophyta</taxon>
        <taxon>Spermatophyta</taxon>
        <taxon>Magnoliopsida</taxon>
        <taxon>eudicotyledons</taxon>
        <taxon>Gunneridae</taxon>
        <taxon>Pentapetalae</taxon>
        <taxon>asterids</taxon>
        <taxon>lamiids</taxon>
        <taxon>Gentianales</taxon>
        <taxon>Apocynaceae</taxon>
        <taxon>Rauvolfioideae</taxon>
        <taxon>Vinceae</taxon>
        <taxon>Catharanthinae</taxon>
        <taxon>Catharanthus</taxon>
    </lineage>
</organism>
<protein>
    <submittedName>
        <fullName evidence="1">Uncharacterized protein</fullName>
    </submittedName>
</protein>
<dbReference type="Proteomes" id="UP001060085">
    <property type="component" value="Linkage Group LG05"/>
</dbReference>
<accession>A0ACC0AQJ1</accession>
<proteinExistence type="predicted"/>
<name>A0ACC0AQJ1_CATRO</name>
<keyword evidence="2" id="KW-1185">Reference proteome</keyword>
<evidence type="ECO:0000313" key="1">
    <source>
        <dbReference type="EMBL" id="KAI5662525.1"/>
    </source>
</evidence>